<dbReference type="GO" id="GO:0030599">
    <property type="term" value="F:pectinesterase activity"/>
    <property type="evidence" value="ECO:0007669"/>
    <property type="project" value="TreeGrafter"/>
</dbReference>
<dbReference type="InterPro" id="IPR011050">
    <property type="entry name" value="Pectin_lyase_fold/virulence"/>
</dbReference>
<accession>A0A6A2ZXJ4</accession>
<name>A0A6A2ZXJ4_HIBSY</name>
<reference evidence="1" key="1">
    <citation type="submission" date="2019-09" db="EMBL/GenBank/DDBJ databases">
        <title>Draft genome information of white flower Hibiscus syriacus.</title>
        <authorList>
            <person name="Kim Y.-M."/>
        </authorList>
    </citation>
    <scope>NUCLEOTIDE SEQUENCE [LARGE SCALE GENOMIC DNA]</scope>
    <source>
        <strain evidence="1">YM2019G1</strain>
    </source>
</reference>
<dbReference type="EMBL" id="VEPZ02001071">
    <property type="protein sequence ID" value="KAE8695959.1"/>
    <property type="molecule type" value="Genomic_DNA"/>
</dbReference>
<dbReference type="Proteomes" id="UP000436088">
    <property type="component" value="Unassembled WGS sequence"/>
</dbReference>
<dbReference type="UniPathway" id="UPA00545">
    <property type="reaction ID" value="UER00823"/>
</dbReference>
<protein>
    <submittedName>
        <fullName evidence="1">DNA polymerase epsilon catalytic subunit A</fullName>
    </submittedName>
</protein>
<organism evidence="1 2">
    <name type="scientific">Hibiscus syriacus</name>
    <name type="common">Rose of Sharon</name>
    <dbReference type="NCBI Taxonomy" id="106335"/>
    <lineage>
        <taxon>Eukaryota</taxon>
        <taxon>Viridiplantae</taxon>
        <taxon>Streptophyta</taxon>
        <taxon>Embryophyta</taxon>
        <taxon>Tracheophyta</taxon>
        <taxon>Spermatophyta</taxon>
        <taxon>Magnoliopsida</taxon>
        <taxon>eudicotyledons</taxon>
        <taxon>Gunneridae</taxon>
        <taxon>Pentapetalae</taxon>
        <taxon>rosids</taxon>
        <taxon>malvids</taxon>
        <taxon>Malvales</taxon>
        <taxon>Malvaceae</taxon>
        <taxon>Malvoideae</taxon>
        <taxon>Hibiscus</taxon>
    </lineage>
</organism>
<evidence type="ECO:0000313" key="2">
    <source>
        <dbReference type="Proteomes" id="UP000436088"/>
    </source>
</evidence>
<dbReference type="SUPFAM" id="SSF51126">
    <property type="entry name" value="Pectin lyase-like"/>
    <property type="match status" value="1"/>
</dbReference>
<dbReference type="Gene3D" id="2.160.20.10">
    <property type="entry name" value="Single-stranded right-handed beta-helix, Pectin lyase-like"/>
    <property type="match status" value="1"/>
</dbReference>
<comment type="caution">
    <text evidence="1">The sequence shown here is derived from an EMBL/GenBank/DDBJ whole genome shotgun (WGS) entry which is preliminary data.</text>
</comment>
<proteinExistence type="predicted"/>
<dbReference type="InterPro" id="IPR012334">
    <property type="entry name" value="Pectin_lyas_fold"/>
</dbReference>
<keyword evidence="2" id="KW-1185">Reference proteome</keyword>
<dbReference type="AlphaFoldDB" id="A0A6A2ZXJ4"/>
<sequence length="109" mass="12078">MCHLHSLSEVDAAITAQRRQSPSENTGFTFLGCKITGVKSTVLGRPWSTVFYREYKCYAPGANAGKRVELSGKLRDNEAKLLLTKNMIGGKSWIRSTSTRFKRASAKHA</sequence>
<dbReference type="PANTHER" id="PTHR31321:SF77">
    <property type="entry name" value="PECTINESTERASE CATALYTIC DOMAIN-CONTAINING PROTEIN"/>
    <property type="match status" value="1"/>
</dbReference>
<evidence type="ECO:0000313" key="1">
    <source>
        <dbReference type="EMBL" id="KAE8695959.1"/>
    </source>
</evidence>
<dbReference type="GO" id="GO:0045490">
    <property type="term" value="P:pectin catabolic process"/>
    <property type="evidence" value="ECO:0007669"/>
    <property type="project" value="UniProtKB-UniPathway"/>
</dbReference>
<dbReference type="PANTHER" id="PTHR31321">
    <property type="entry name" value="ACYL-COA THIOESTER HYDROLASE YBHC-RELATED"/>
    <property type="match status" value="1"/>
</dbReference>
<gene>
    <name evidence="1" type="ORF">F3Y22_tig00110678pilonHSYRG00271</name>
</gene>